<dbReference type="InterPro" id="IPR036908">
    <property type="entry name" value="RlpA-like_sf"/>
</dbReference>
<dbReference type="Proteomes" id="UP000738349">
    <property type="component" value="Unassembled WGS sequence"/>
</dbReference>
<protein>
    <submittedName>
        <fullName evidence="3">Expansin-like protein</fullName>
    </submittedName>
</protein>
<dbReference type="AlphaFoldDB" id="A0A9P9FMR7"/>
<reference evidence="3" key="1">
    <citation type="journal article" date="2021" name="Nat. Commun.">
        <title>Genetic determinants of endophytism in the Arabidopsis root mycobiome.</title>
        <authorList>
            <person name="Mesny F."/>
            <person name="Miyauchi S."/>
            <person name="Thiergart T."/>
            <person name="Pickel B."/>
            <person name="Atanasova L."/>
            <person name="Karlsson M."/>
            <person name="Huettel B."/>
            <person name="Barry K.W."/>
            <person name="Haridas S."/>
            <person name="Chen C."/>
            <person name="Bauer D."/>
            <person name="Andreopoulos W."/>
            <person name="Pangilinan J."/>
            <person name="LaButti K."/>
            <person name="Riley R."/>
            <person name="Lipzen A."/>
            <person name="Clum A."/>
            <person name="Drula E."/>
            <person name="Henrissat B."/>
            <person name="Kohler A."/>
            <person name="Grigoriev I.V."/>
            <person name="Martin F.M."/>
            <person name="Hacquard S."/>
        </authorList>
    </citation>
    <scope>NUCLEOTIDE SEQUENCE</scope>
    <source>
        <strain evidence="3">MPI-CAGE-AT-0147</strain>
    </source>
</reference>
<keyword evidence="4" id="KW-1185">Reference proteome</keyword>
<dbReference type="PANTHER" id="PTHR31836">
    <property type="match status" value="1"/>
</dbReference>
<evidence type="ECO:0000256" key="1">
    <source>
        <dbReference type="ARBA" id="ARBA00022729"/>
    </source>
</evidence>
<comment type="caution">
    <text evidence="3">The sequence shown here is derived from an EMBL/GenBank/DDBJ whole genome shotgun (WGS) entry which is preliminary data.</text>
</comment>
<gene>
    <name evidence="3" type="ORF">EDB81DRAFT_917403</name>
</gene>
<feature type="signal peptide" evidence="2">
    <location>
        <begin position="1"/>
        <end position="19"/>
    </location>
</feature>
<sequence length="123" mass="12385">MPTLLTAILLALTLPLASAAPSTLHTRNAGDVTFYNPSVGLGACGETHSDDSLVVAVSAPLFDSSQPCGKSISVPGPAGTAVVLVVDRCGGCAYNDLDLSPAAFKQVVGDLGVGRTTATWGWA</sequence>
<dbReference type="PANTHER" id="PTHR31836:SF28">
    <property type="entry name" value="SRCR DOMAIN-CONTAINING PROTEIN-RELATED"/>
    <property type="match status" value="1"/>
</dbReference>
<accession>A0A9P9FMR7</accession>
<dbReference type="Gene3D" id="2.40.40.10">
    <property type="entry name" value="RlpA-like domain"/>
    <property type="match status" value="1"/>
</dbReference>
<dbReference type="CDD" id="cd22191">
    <property type="entry name" value="DPBB_RlpA_EXP_N-like"/>
    <property type="match status" value="1"/>
</dbReference>
<name>A0A9P9FMR7_9HYPO</name>
<dbReference type="OrthoDB" id="406505at2759"/>
<organism evidence="3 4">
    <name type="scientific">Dactylonectria macrodidyma</name>
    <dbReference type="NCBI Taxonomy" id="307937"/>
    <lineage>
        <taxon>Eukaryota</taxon>
        <taxon>Fungi</taxon>
        <taxon>Dikarya</taxon>
        <taxon>Ascomycota</taxon>
        <taxon>Pezizomycotina</taxon>
        <taxon>Sordariomycetes</taxon>
        <taxon>Hypocreomycetidae</taxon>
        <taxon>Hypocreales</taxon>
        <taxon>Nectriaceae</taxon>
        <taxon>Dactylonectria</taxon>
    </lineage>
</organism>
<dbReference type="InterPro" id="IPR051477">
    <property type="entry name" value="Expansin_CellWall"/>
</dbReference>
<evidence type="ECO:0000256" key="2">
    <source>
        <dbReference type="SAM" id="SignalP"/>
    </source>
</evidence>
<evidence type="ECO:0000313" key="4">
    <source>
        <dbReference type="Proteomes" id="UP000738349"/>
    </source>
</evidence>
<proteinExistence type="predicted"/>
<evidence type="ECO:0000313" key="3">
    <source>
        <dbReference type="EMBL" id="KAH7165423.1"/>
    </source>
</evidence>
<feature type="chain" id="PRO_5040387420" evidence="2">
    <location>
        <begin position="20"/>
        <end position="123"/>
    </location>
</feature>
<dbReference type="SUPFAM" id="SSF50685">
    <property type="entry name" value="Barwin-like endoglucanases"/>
    <property type="match status" value="1"/>
</dbReference>
<dbReference type="EMBL" id="JAGMUV010000003">
    <property type="protein sequence ID" value="KAH7165423.1"/>
    <property type="molecule type" value="Genomic_DNA"/>
</dbReference>
<keyword evidence="1 2" id="KW-0732">Signal</keyword>